<keyword evidence="2" id="KW-1185">Reference proteome</keyword>
<dbReference type="Proteomes" id="UP000313359">
    <property type="component" value="Unassembled WGS sequence"/>
</dbReference>
<evidence type="ECO:0000313" key="1">
    <source>
        <dbReference type="EMBL" id="RPD60213.1"/>
    </source>
</evidence>
<sequence>MDVGRFFLLSSAVVPYASPLSRRLDVHTHIIDGHAYERVHTYCIRTAGLRTYCTSRISHTIDHRDCFLSSPFVR</sequence>
<proteinExistence type="predicted"/>
<reference evidence="1" key="1">
    <citation type="journal article" date="2018" name="Genome Biol. Evol.">
        <title>Genomics and development of Lentinus tigrinus, a white-rot wood-decaying mushroom with dimorphic fruiting bodies.</title>
        <authorList>
            <person name="Wu B."/>
            <person name="Xu Z."/>
            <person name="Knudson A."/>
            <person name="Carlson A."/>
            <person name="Chen N."/>
            <person name="Kovaka S."/>
            <person name="LaButti K."/>
            <person name="Lipzen A."/>
            <person name="Pennachio C."/>
            <person name="Riley R."/>
            <person name="Schakwitz W."/>
            <person name="Umezawa K."/>
            <person name="Ohm R.A."/>
            <person name="Grigoriev I.V."/>
            <person name="Nagy L.G."/>
            <person name="Gibbons J."/>
            <person name="Hibbett D."/>
        </authorList>
    </citation>
    <scope>NUCLEOTIDE SEQUENCE [LARGE SCALE GENOMIC DNA]</scope>
    <source>
        <strain evidence="1">ALCF2SS1-6</strain>
    </source>
</reference>
<protein>
    <submittedName>
        <fullName evidence="1">Uncharacterized protein</fullName>
    </submittedName>
</protein>
<gene>
    <name evidence="1" type="ORF">L227DRAFT_575286</name>
</gene>
<dbReference type="AlphaFoldDB" id="A0A5C2S8R8"/>
<name>A0A5C2S8R8_9APHY</name>
<organism evidence="1 2">
    <name type="scientific">Lentinus tigrinus ALCF2SS1-6</name>
    <dbReference type="NCBI Taxonomy" id="1328759"/>
    <lineage>
        <taxon>Eukaryota</taxon>
        <taxon>Fungi</taxon>
        <taxon>Dikarya</taxon>
        <taxon>Basidiomycota</taxon>
        <taxon>Agaricomycotina</taxon>
        <taxon>Agaricomycetes</taxon>
        <taxon>Polyporales</taxon>
        <taxon>Polyporaceae</taxon>
        <taxon>Lentinus</taxon>
    </lineage>
</organism>
<accession>A0A5C2S8R8</accession>
<dbReference type="EMBL" id="ML122266">
    <property type="protein sequence ID" value="RPD60213.1"/>
    <property type="molecule type" value="Genomic_DNA"/>
</dbReference>
<evidence type="ECO:0000313" key="2">
    <source>
        <dbReference type="Proteomes" id="UP000313359"/>
    </source>
</evidence>